<evidence type="ECO:0000259" key="8">
    <source>
        <dbReference type="Pfam" id="PF02776"/>
    </source>
</evidence>
<proteinExistence type="inferred from homology"/>
<dbReference type="GO" id="GO:0030976">
    <property type="term" value="F:thiamine pyrophosphate binding"/>
    <property type="evidence" value="ECO:0007669"/>
    <property type="project" value="InterPro"/>
</dbReference>
<dbReference type="InterPro" id="IPR029061">
    <property type="entry name" value="THDP-binding"/>
</dbReference>
<dbReference type="Pfam" id="PF16582">
    <property type="entry name" value="TPP_enzyme_M_2"/>
    <property type="match status" value="1"/>
</dbReference>
<dbReference type="EMBL" id="ACRE02000022">
    <property type="protein sequence ID" value="EGE39193.2"/>
    <property type="molecule type" value="Genomic_DNA"/>
</dbReference>
<dbReference type="Gene3D" id="3.40.50.970">
    <property type="match status" value="2"/>
</dbReference>
<dbReference type="PANTHER" id="PTHR42916">
    <property type="entry name" value="2-SUCCINYL-5-ENOLPYRUVYL-6-HYDROXY-3-CYCLOHEXENE-1-CARBOXYLATE SYNTHASE"/>
    <property type="match status" value="1"/>
</dbReference>
<dbReference type="GO" id="GO:0000287">
    <property type="term" value="F:magnesium ion binding"/>
    <property type="evidence" value="ECO:0007669"/>
    <property type="project" value="UniProtKB-ARBA"/>
</dbReference>
<evidence type="ECO:0000256" key="6">
    <source>
        <dbReference type="SAM" id="MobiDB-lite"/>
    </source>
</evidence>
<evidence type="ECO:0000259" key="7">
    <source>
        <dbReference type="Pfam" id="PF02775"/>
    </source>
</evidence>
<evidence type="ECO:0000256" key="2">
    <source>
        <dbReference type="ARBA" id="ARBA00022723"/>
    </source>
</evidence>
<dbReference type="Proteomes" id="UP000004668">
    <property type="component" value="Unassembled WGS sequence"/>
</dbReference>
<keyword evidence="3" id="KW-0460">Magnesium</keyword>
<dbReference type="GO" id="GO:0070204">
    <property type="term" value="F:2-succinyl-5-enolpyruvyl-6-hydroxy-3-cyclohexene-1-carboxylic-acid synthase activity"/>
    <property type="evidence" value="ECO:0007669"/>
    <property type="project" value="InterPro"/>
</dbReference>
<feature type="domain" description="Thiamine pyrophosphate enzyme TPP-binding" evidence="7">
    <location>
        <begin position="506"/>
        <end position="626"/>
    </location>
</feature>
<reference evidence="11" key="1">
    <citation type="submission" date="2010-02" db="EMBL/GenBank/DDBJ databases">
        <title>The Genome Sequence of Prevotella oris strain C735.</title>
        <authorList>
            <consortium name="The Broad Institute Genome Sequencing Platform"/>
            <person name="Ward D."/>
            <person name="Feldgarden M."/>
            <person name="Earl A."/>
            <person name="Young S.K."/>
            <person name="Zeng Q."/>
            <person name="Koehrsen M."/>
            <person name="Alvarado L."/>
            <person name="Berlin A."/>
            <person name="Bochicchio J."/>
            <person name="Borenstein D."/>
            <person name="Chapman S.B."/>
            <person name="Chen Z."/>
            <person name="Engels R."/>
            <person name="Freedman E."/>
            <person name="Gellesch M."/>
            <person name="Goldberg J."/>
            <person name="Griggs A."/>
            <person name="Gujja S."/>
            <person name="Heilman E."/>
            <person name="Heiman D."/>
            <person name="Hepburn T."/>
            <person name="Howarth C."/>
            <person name="Jen D."/>
            <person name="Larson L."/>
            <person name="Mehta T."/>
            <person name="Park D."/>
            <person name="Pearson M."/>
            <person name="Roberts A."/>
            <person name="Saif S."/>
            <person name="Shea T."/>
            <person name="Shenoy N."/>
            <person name="Sisk P."/>
            <person name="Stolte C."/>
            <person name="Sykes S."/>
            <person name="Thomson T."/>
            <person name="Walk T."/>
            <person name="White J."/>
            <person name="Yandava C."/>
            <person name="Sibley C.D."/>
            <person name="Field T.R."/>
            <person name="Grinwis M."/>
            <person name="Eshaghurshan C.S."/>
            <person name="Surette M.G."/>
            <person name="Haas B."/>
            <person name="Nusbaum C."/>
            <person name="Birren B."/>
        </authorList>
    </citation>
    <scope>NUCLEOTIDE SEQUENCE [LARGE SCALE GENOMIC DNA]</scope>
    <source>
        <strain evidence="11">C505</strain>
    </source>
</reference>
<dbReference type="HOGENOM" id="CLU_006051_4_0_11"/>
<dbReference type="AlphaFoldDB" id="F2UVU0"/>
<feature type="compositionally biased region" description="Polar residues" evidence="6">
    <location>
        <begin position="244"/>
        <end position="253"/>
    </location>
</feature>
<reference evidence="10 11" key="2">
    <citation type="submission" date="2011-10" db="EMBL/GenBank/DDBJ databases">
        <title>The Genome Sequence of Actinomyces viscosus C505.</title>
        <authorList>
            <consortium name="The Broad Institute Genome Sequencing Platform"/>
            <consortium name="The Broad Institute Genome Sequencing Center for Infectious Disease"/>
            <person name="Earl A."/>
            <person name="Ward D."/>
            <person name="Feldgarden M."/>
            <person name="Gevers D."/>
            <person name="Sibley C.D."/>
            <person name="Field T.R."/>
            <person name="Grinwis M."/>
            <person name="Eshaghurshan C.S."/>
            <person name="Surette M.G."/>
            <person name="Young S.K."/>
            <person name="Zeng Q."/>
            <person name="Gargeya S."/>
            <person name="Fitzgerald M."/>
            <person name="Haas B."/>
            <person name="Abouelleil A."/>
            <person name="Alvarado L."/>
            <person name="Arachchi H.M."/>
            <person name="Berlin A."/>
            <person name="Brown A."/>
            <person name="Chapman S.B."/>
            <person name="Chen Z."/>
            <person name="Dunbar C."/>
            <person name="Freedman E."/>
            <person name="Gearin G."/>
            <person name="Goldberg J."/>
            <person name="Griggs A."/>
            <person name="Gujja S."/>
            <person name="Heiman D."/>
            <person name="Howarth C."/>
            <person name="Larson L."/>
            <person name="Lui A."/>
            <person name="MacDonald P.J.P."/>
            <person name="Montmayeur A."/>
            <person name="Murphy C."/>
            <person name="Neiman D."/>
            <person name="Pearson M."/>
            <person name="Priest M."/>
            <person name="Roberts A."/>
            <person name="Saif S."/>
            <person name="Shea T."/>
            <person name="Shenoy N."/>
            <person name="Sisk P."/>
            <person name="Stolte C."/>
            <person name="Sykes S."/>
            <person name="Wortman J."/>
            <person name="Nusbaum C."/>
            <person name="Birren B."/>
        </authorList>
    </citation>
    <scope>NUCLEOTIDE SEQUENCE [LARGE SCALE GENOMIC DNA]</scope>
    <source>
        <strain evidence="10 11">C505</strain>
    </source>
</reference>
<dbReference type="GO" id="GO:0009234">
    <property type="term" value="P:menaquinone biosynthetic process"/>
    <property type="evidence" value="ECO:0007669"/>
    <property type="project" value="InterPro"/>
</dbReference>
<gene>
    <name evidence="10" type="ORF">HMPREF0059_00542</name>
</gene>
<sequence length="646" mass="66371">RPATPAGPWRGCRCSPAPAVRMAHRTVTNRSAVQAVRSRILAPVTDSPERPQLPPAMADARSLVAALLAEGVREVVLCPGSRSAPLAEALADAADAGRLRLRVVLDERSAGFIALGAARAHVLNGRGRCAAVVTTSGTAVSNLHPAVSEADAAGIPLLVISADRPHELVGTGASQTTEQTGLFAPALRLGVDLPADLAADLGGHAADAAIAGQVRRAVAAATGTLSQDPGPVQINARFRPPLTAENSAKSSVGDTVEDAVPAAPAPPFPPMVTAARAAVLAGTPKAGAGQPTGSGSLAQGRGIVVAGDTAHPGVGTLARSLAEHLNWPLLAEPTSQARSGPQALSRYAELLGTPAGRALAQQAEHLLVLGHPSLSRSITALLGREDLDITVLTERARWTDVSGRARRVVPMDGPDHEPADAAALRSARLVASLGLESADTAWTDSWRRAVADLPEPDHSSSADALARAVWEASQAPGAPTLLLGSSMTVRRLDRLAQPGAAAPKAVANRGLAGIDGTIATGIGLWMASGEPVRAVMGDLAFLHDAMSLNRGVREEEADLQVIVVDDGGGAIFSHLEYARTTPAGRFERLFTAPQRADIAALAAALGARVQVPHDVEALRGLLDEPVDGVSVVVWETTRHGPHAVTT</sequence>
<keyword evidence="1" id="KW-0808">Transferase</keyword>
<dbReference type="HAMAP" id="MF_01659">
    <property type="entry name" value="MenD"/>
    <property type="match status" value="1"/>
</dbReference>
<feature type="domain" description="Thiamine pyrophosphate enzyme N-terminal TPP-binding" evidence="8">
    <location>
        <begin position="60"/>
        <end position="179"/>
    </location>
</feature>
<name>F2UVU0_ACTVI</name>
<dbReference type="InterPro" id="IPR032264">
    <property type="entry name" value="MenD_middle"/>
</dbReference>
<dbReference type="Gene3D" id="3.40.50.1220">
    <property type="entry name" value="TPP-binding domain"/>
    <property type="match status" value="1"/>
</dbReference>
<dbReference type="InterPro" id="IPR012001">
    <property type="entry name" value="Thiamin_PyroP_enz_TPP-bd_dom"/>
</dbReference>
<evidence type="ECO:0000256" key="3">
    <source>
        <dbReference type="ARBA" id="ARBA00022842"/>
    </source>
</evidence>
<dbReference type="eggNOG" id="COG1165">
    <property type="taxonomic scope" value="Bacteria"/>
</dbReference>
<evidence type="ECO:0000256" key="5">
    <source>
        <dbReference type="ARBA" id="ARBA00023211"/>
    </source>
</evidence>
<keyword evidence="5" id="KW-0464">Manganese</keyword>
<dbReference type="InterPro" id="IPR011766">
    <property type="entry name" value="TPP_enzyme_TPP-bd"/>
</dbReference>
<evidence type="ECO:0000256" key="4">
    <source>
        <dbReference type="ARBA" id="ARBA00023052"/>
    </source>
</evidence>
<dbReference type="SUPFAM" id="SSF52518">
    <property type="entry name" value="Thiamin diphosphate-binding fold (THDP-binding)"/>
    <property type="match status" value="2"/>
</dbReference>
<dbReference type="Pfam" id="PF02775">
    <property type="entry name" value="TPP_enzyme_C"/>
    <property type="match status" value="1"/>
</dbReference>
<evidence type="ECO:0000313" key="10">
    <source>
        <dbReference type="EMBL" id="EGE39193.2"/>
    </source>
</evidence>
<evidence type="ECO:0000256" key="1">
    <source>
        <dbReference type="ARBA" id="ARBA00022679"/>
    </source>
</evidence>
<comment type="caution">
    <text evidence="10">The sequence shown here is derived from an EMBL/GenBank/DDBJ whole genome shotgun (WGS) entry which is preliminary data.</text>
</comment>
<dbReference type="InterPro" id="IPR004433">
    <property type="entry name" value="MenaQ_synth_MenD"/>
</dbReference>
<feature type="region of interest" description="Disordered" evidence="6">
    <location>
        <begin position="244"/>
        <end position="264"/>
    </location>
</feature>
<evidence type="ECO:0000313" key="11">
    <source>
        <dbReference type="Proteomes" id="UP000004668"/>
    </source>
</evidence>
<accession>F2UVU0</accession>
<feature type="domain" description="Menaquinone biosynthesis protein MenD middle" evidence="9">
    <location>
        <begin position="297"/>
        <end position="378"/>
    </location>
</feature>
<feature type="non-terminal residue" evidence="10">
    <location>
        <position position="1"/>
    </location>
</feature>
<dbReference type="NCBIfam" id="TIGR00173">
    <property type="entry name" value="menD"/>
    <property type="match status" value="1"/>
</dbReference>
<organism evidence="10 11">
    <name type="scientific">Actinomyces viscosus C505</name>
    <dbReference type="NCBI Taxonomy" id="562973"/>
    <lineage>
        <taxon>Bacteria</taxon>
        <taxon>Bacillati</taxon>
        <taxon>Actinomycetota</taxon>
        <taxon>Actinomycetes</taxon>
        <taxon>Actinomycetales</taxon>
        <taxon>Actinomycetaceae</taxon>
        <taxon>Actinomyces</taxon>
    </lineage>
</organism>
<dbReference type="PANTHER" id="PTHR42916:SF1">
    <property type="entry name" value="PROTEIN PHYLLO, CHLOROPLASTIC"/>
    <property type="match status" value="1"/>
</dbReference>
<keyword evidence="2" id="KW-0479">Metal-binding</keyword>
<keyword evidence="4" id="KW-0786">Thiamine pyrophosphate</keyword>
<protein>
    <submittedName>
        <fullName evidence="10">2-succinyl-5-enolpyruvyl-6-hydroxy-3-cyclohexene-1-carboxylic-acid synthase</fullName>
    </submittedName>
</protein>
<dbReference type="Pfam" id="PF02776">
    <property type="entry name" value="TPP_enzyme_N"/>
    <property type="match status" value="1"/>
</dbReference>
<evidence type="ECO:0000259" key="9">
    <source>
        <dbReference type="Pfam" id="PF16582"/>
    </source>
</evidence>